<dbReference type="AlphaFoldDB" id="A0ABD0VSN4"/>
<comment type="caution">
    <text evidence="1">The sequence shown here is derived from an EMBL/GenBank/DDBJ whole genome shotgun (WGS) entry which is preliminary data.</text>
</comment>
<proteinExistence type="predicted"/>
<name>A0ABD0VSN4_DENTH</name>
<dbReference type="Pfam" id="PF14223">
    <property type="entry name" value="Retrotran_gag_2"/>
    <property type="match status" value="1"/>
</dbReference>
<evidence type="ECO:0000313" key="1">
    <source>
        <dbReference type="EMBL" id="KAL0928120.1"/>
    </source>
</evidence>
<protein>
    <recommendedName>
        <fullName evidence="3">Retrovirus-related Pol polyprotein from transposon TNT 1-94</fullName>
    </recommendedName>
</protein>
<organism evidence="1 2">
    <name type="scientific">Dendrobium thyrsiflorum</name>
    <name type="common">Pinecone-like raceme dendrobium</name>
    <name type="synonym">Orchid</name>
    <dbReference type="NCBI Taxonomy" id="117978"/>
    <lineage>
        <taxon>Eukaryota</taxon>
        <taxon>Viridiplantae</taxon>
        <taxon>Streptophyta</taxon>
        <taxon>Embryophyta</taxon>
        <taxon>Tracheophyta</taxon>
        <taxon>Spermatophyta</taxon>
        <taxon>Magnoliopsida</taxon>
        <taxon>Liliopsida</taxon>
        <taxon>Asparagales</taxon>
        <taxon>Orchidaceae</taxon>
        <taxon>Epidendroideae</taxon>
        <taxon>Malaxideae</taxon>
        <taxon>Dendrobiinae</taxon>
        <taxon>Dendrobium</taxon>
    </lineage>
</organism>
<dbReference type="PANTHER" id="PTHR47481">
    <property type="match status" value="1"/>
</dbReference>
<dbReference type="EMBL" id="JANQDX010000002">
    <property type="protein sequence ID" value="KAL0928120.1"/>
    <property type="molecule type" value="Genomic_DNA"/>
</dbReference>
<evidence type="ECO:0000313" key="2">
    <source>
        <dbReference type="Proteomes" id="UP001552299"/>
    </source>
</evidence>
<keyword evidence="2" id="KW-1185">Reference proteome</keyword>
<gene>
    <name evidence="1" type="ORF">M5K25_002361</name>
</gene>
<dbReference type="PANTHER" id="PTHR47481:SF31">
    <property type="entry name" value="OS01G0873500 PROTEIN"/>
    <property type="match status" value="1"/>
</dbReference>
<sequence>MADDFLQSDVILGEKKIEVGSKALRFEGFLNGSSVYPPRSINIDSGQLIPNPDYTNWTLLDQNLAAALYSVVSSTILPYVLSVEQCNDIWTTLDRQLQSSTRSRIIQIKNELHYLSMKDKSMTQYLLDIKAKVDSLAAAGAPMDVEDVIHYTLNGLPPTYQAFKTAIRTNLQPLSLDDLYTLLCSEELNLAHETTKELQSLQLSDNTMALTASRGRGRVTTSLCSVSHKNSGSFIPPDQEAARPGLFTAKPRPTFACTSGQPLRSAPFTRLAWPDQMPANNSGSRN</sequence>
<evidence type="ECO:0008006" key="3">
    <source>
        <dbReference type="Google" id="ProtNLM"/>
    </source>
</evidence>
<dbReference type="Proteomes" id="UP001552299">
    <property type="component" value="Unassembled WGS sequence"/>
</dbReference>
<accession>A0ABD0VSN4</accession>
<reference evidence="1 2" key="1">
    <citation type="journal article" date="2024" name="Plant Biotechnol. J.">
        <title>Dendrobium thyrsiflorum genome and its molecular insights into genes involved in important horticultural traits.</title>
        <authorList>
            <person name="Chen B."/>
            <person name="Wang J.Y."/>
            <person name="Zheng P.J."/>
            <person name="Li K.L."/>
            <person name="Liang Y.M."/>
            <person name="Chen X.F."/>
            <person name="Zhang C."/>
            <person name="Zhao X."/>
            <person name="He X."/>
            <person name="Zhang G.Q."/>
            <person name="Liu Z.J."/>
            <person name="Xu Q."/>
        </authorList>
    </citation>
    <scope>NUCLEOTIDE SEQUENCE [LARGE SCALE GENOMIC DNA]</scope>
    <source>
        <strain evidence="1">GZMU011</strain>
    </source>
</reference>